<dbReference type="PANTHER" id="PTHR34227">
    <property type="entry name" value="CHAPERONE PROTEIN YCDY"/>
    <property type="match status" value="1"/>
</dbReference>
<reference evidence="2 3" key="1">
    <citation type="submission" date="2019-12" db="EMBL/GenBank/DDBJ databases">
        <title>Microbes associate with the intestines of laboratory mice.</title>
        <authorList>
            <person name="Navarre W."/>
            <person name="Wong E."/>
        </authorList>
    </citation>
    <scope>NUCLEOTIDE SEQUENCE [LARGE SCALE GENOMIC DNA]</scope>
    <source>
        <strain evidence="2 3">NM66_B29</strain>
    </source>
</reference>
<protein>
    <recommendedName>
        <fullName evidence="4">Molecular chaperone TorD</fullName>
    </recommendedName>
</protein>
<keyword evidence="1" id="KW-0143">Chaperone</keyword>
<dbReference type="InterPro" id="IPR020945">
    <property type="entry name" value="DMSO/NO3_reduct_chaperone"/>
</dbReference>
<evidence type="ECO:0000313" key="2">
    <source>
        <dbReference type="EMBL" id="MVX61235.1"/>
    </source>
</evidence>
<dbReference type="Pfam" id="PF02613">
    <property type="entry name" value="Nitrate_red_del"/>
    <property type="match status" value="1"/>
</dbReference>
<organism evidence="2 3">
    <name type="scientific">Adlercreutzia mucosicola</name>
    <dbReference type="NCBI Taxonomy" id="580026"/>
    <lineage>
        <taxon>Bacteria</taxon>
        <taxon>Bacillati</taxon>
        <taxon>Actinomycetota</taxon>
        <taxon>Coriobacteriia</taxon>
        <taxon>Eggerthellales</taxon>
        <taxon>Eggerthellaceae</taxon>
        <taxon>Adlercreutzia</taxon>
    </lineage>
</organism>
<dbReference type="EMBL" id="WSRR01000016">
    <property type="protein sequence ID" value="MVX61235.1"/>
    <property type="molecule type" value="Genomic_DNA"/>
</dbReference>
<comment type="caution">
    <text evidence="2">The sequence shown here is derived from an EMBL/GenBank/DDBJ whole genome shotgun (WGS) entry which is preliminary data.</text>
</comment>
<dbReference type="InterPro" id="IPR036411">
    <property type="entry name" value="TorD-like_sf"/>
</dbReference>
<dbReference type="SUPFAM" id="SSF89155">
    <property type="entry name" value="TorD-like"/>
    <property type="match status" value="1"/>
</dbReference>
<proteinExistence type="predicted"/>
<name>A0A6N8JMZ9_9ACTN</name>
<sequence length="221" mass="24511">MPLLGRKRDAMDAARGEECARALRILTLGVTCPDAELAAMVADSTLGHAMTETADELGLLWERSACSTWFDGADAQNATSLLRREYTRLFSDPSGAAVPPWETAFLDPRGERSEFGPQLVRTAAADDARRFYRSCGWDLASNEAADHMRIELEFAASLLHCDDEEAAVDAGRMFDRFWDAHLSRWMRPFFERVAQEARHGFYGDIGRFGMEVGAALGQGVQ</sequence>
<dbReference type="Proteomes" id="UP000463388">
    <property type="component" value="Unassembled WGS sequence"/>
</dbReference>
<keyword evidence="3" id="KW-1185">Reference proteome</keyword>
<dbReference type="Gene3D" id="1.10.3480.10">
    <property type="entry name" value="TorD-like"/>
    <property type="match status" value="1"/>
</dbReference>
<dbReference type="AlphaFoldDB" id="A0A6N8JMZ9"/>
<evidence type="ECO:0000313" key="3">
    <source>
        <dbReference type="Proteomes" id="UP000463388"/>
    </source>
</evidence>
<evidence type="ECO:0008006" key="4">
    <source>
        <dbReference type="Google" id="ProtNLM"/>
    </source>
</evidence>
<gene>
    <name evidence="2" type="ORF">GKZ27_07185</name>
</gene>
<accession>A0A6N8JMZ9</accession>
<evidence type="ECO:0000256" key="1">
    <source>
        <dbReference type="ARBA" id="ARBA00023186"/>
    </source>
</evidence>
<dbReference type="PANTHER" id="PTHR34227:SF1">
    <property type="entry name" value="DIMETHYL SULFOXIDE REDUCTASE CHAPERONE-RELATED"/>
    <property type="match status" value="1"/>
</dbReference>
<dbReference type="InterPro" id="IPR050289">
    <property type="entry name" value="TorD/DmsD_chaperones"/>
</dbReference>